<reference evidence="8" key="2">
    <citation type="submission" date="2023-06" db="EMBL/GenBank/DDBJ databases">
        <authorList>
            <consortium name="Lawrence Berkeley National Laboratory"/>
            <person name="Haridas S."/>
            <person name="Hensen N."/>
            <person name="Bonometti L."/>
            <person name="Westerberg I."/>
            <person name="Brannstrom I.O."/>
            <person name="Guillou S."/>
            <person name="Cros-Aarteil S."/>
            <person name="Calhoun S."/>
            <person name="Kuo A."/>
            <person name="Mondo S."/>
            <person name="Pangilinan J."/>
            <person name="Riley R."/>
            <person name="LaButti K."/>
            <person name="Andreopoulos B."/>
            <person name="Lipzen A."/>
            <person name="Chen C."/>
            <person name="Yanf M."/>
            <person name="Daum C."/>
            <person name="Ng V."/>
            <person name="Clum A."/>
            <person name="Steindorff A."/>
            <person name="Ohm R."/>
            <person name="Martin F."/>
            <person name="Silar P."/>
            <person name="Natvig D."/>
            <person name="Lalanne C."/>
            <person name="Gautier V."/>
            <person name="Ament-velasquez S.L."/>
            <person name="Kruys A."/>
            <person name="Hutchinson M.I."/>
            <person name="Powell A.J."/>
            <person name="Barry K."/>
            <person name="Miller A.N."/>
            <person name="Grigoriev I.V."/>
            <person name="Debuchy R."/>
            <person name="Gladieux P."/>
            <person name="Thoren M.H."/>
            <person name="Johannesson H."/>
        </authorList>
    </citation>
    <scope>NUCLEOTIDE SEQUENCE</scope>
    <source>
        <strain evidence="8">CBS 232.78</strain>
    </source>
</reference>
<feature type="compositionally biased region" description="Low complexity" evidence="6">
    <location>
        <begin position="91"/>
        <end position="100"/>
    </location>
</feature>
<dbReference type="CDD" id="cd09397">
    <property type="entry name" value="LIM1_UF1"/>
    <property type="match status" value="1"/>
</dbReference>
<evidence type="ECO:0000256" key="6">
    <source>
        <dbReference type="SAM" id="MobiDB-lite"/>
    </source>
</evidence>
<evidence type="ECO:0000256" key="3">
    <source>
        <dbReference type="ARBA" id="ARBA00022833"/>
    </source>
</evidence>
<feature type="compositionally biased region" description="Polar residues" evidence="6">
    <location>
        <begin position="364"/>
        <end position="373"/>
    </location>
</feature>
<dbReference type="Pfam" id="PF00412">
    <property type="entry name" value="LIM"/>
    <property type="match status" value="2"/>
</dbReference>
<feature type="region of interest" description="Disordered" evidence="6">
    <location>
        <begin position="85"/>
        <end position="454"/>
    </location>
</feature>
<sequence>MTGAVRESSFMPTVKCSNCGKQVEISMMGEHDCSGAPTAEPTPPIPAPSLFERFLPFGAASTDKQMRMLPEVDTSAANRVYMGQGQLTPVSLSSGSRSVSPKTPNGRPGSERADEYFSPRIANDSPPPQQSRRPGGYGGFGDGNGYEDPAYPANNAKKQAPSLMDRMNTIAPGPFESGRRPPTTGRTASAGDISNDRPSTSASNMSSSLGSIGNAKVPRAPRKNGYGGFGPPRRAEGDVEPQPLSLPNRSETFPRPSEVLEPPMRTPSAPGPRPDRLRPTSPEDMDPRTIMTSERTRRPSRGPDTSRPPPPRSAGIPELVRPKTPGVPAINLAEEFGIGNPYHASSESSSSTASDFSQSERRPSQASSRTSPPRSLASRSGGRKPSDTSLDNLMTDLQSSIEEQKPKAVVSPLSPSPGDLRGRPSPFASRPPRTGGYDPRIDPAMQNGRARRPMSPLASPALVSPVLDLPDVDRFPTEVVVDRQFDNEPLPVLVSPPSPLVTRSPERIRDPSPPQIKEPVRSRSRSRAREPVVQSSRGDCKDCGEPIFGKSVASADGRLTGRYHKACFVCFTCRQPFSSSTFYVLDDKPYCHKDYHELNNSLCGSCNKGIEGQYLEDETTKKHHVGCFKCGDCGMALKDGYFEVNKNSYCEKDAWRRVQQPWIANGGPPPPRKGPTLGPGPRPMNLGLPGGPRAVGFGARSPLGPRPRMEKRMTRLGMM</sequence>
<dbReference type="Proteomes" id="UP001285441">
    <property type="component" value="Unassembled WGS sequence"/>
</dbReference>
<keyword evidence="1 5" id="KW-0479">Metal-binding</keyword>
<organism evidence="8 9">
    <name type="scientific">Podospora didyma</name>
    <dbReference type="NCBI Taxonomy" id="330526"/>
    <lineage>
        <taxon>Eukaryota</taxon>
        <taxon>Fungi</taxon>
        <taxon>Dikarya</taxon>
        <taxon>Ascomycota</taxon>
        <taxon>Pezizomycotina</taxon>
        <taxon>Sordariomycetes</taxon>
        <taxon>Sordariomycetidae</taxon>
        <taxon>Sordariales</taxon>
        <taxon>Podosporaceae</taxon>
        <taxon>Podospora</taxon>
    </lineage>
</organism>
<dbReference type="GO" id="GO:0046872">
    <property type="term" value="F:metal ion binding"/>
    <property type="evidence" value="ECO:0007669"/>
    <property type="project" value="UniProtKB-KW"/>
</dbReference>
<feature type="region of interest" description="Disordered" evidence="6">
    <location>
        <begin position="661"/>
        <end position="708"/>
    </location>
</feature>
<reference evidence="8" key="1">
    <citation type="journal article" date="2023" name="Mol. Phylogenet. Evol.">
        <title>Genome-scale phylogeny and comparative genomics of the fungal order Sordariales.</title>
        <authorList>
            <person name="Hensen N."/>
            <person name="Bonometti L."/>
            <person name="Westerberg I."/>
            <person name="Brannstrom I.O."/>
            <person name="Guillou S."/>
            <person name="Cros-Aarteil S."/>
            <person name="Calhoun S."/>
            <person name="Haridas S."/>
            <person name="Kuo A."/>
            <person name="Mondo S."/>
            <person name="Pangilinan J."/>
            <person name="Riley R."/>
            <person name="LaButti K."/>
            <person name="Andreopoulos B."/>
            <person name="Lipzen A."/>
            <person name="Chen C."/>
            <person name="Yan M."/>
            <person name="Daum C."/>
            <person name="Ng V."/>
            <person name="Clum A."/>
            <person name="Steindorff A."/>
            <person name="Ohm R.A."/>
            <person name="Martin F."/>
            <person name="Silar P."/>
            <person name="Natvig D.O."/>
            <person name="Lalanne C."/>
            <person name="Gautier V."/>
            <person name="Ament-Velasquez S.L."/>
            <person name="Kruys A."/>
            <person name="Hutchinson M.I."/>
            <person name="Powell A.J."/>
            <person name="Barry K."/>
            <person name="Miller A.N."/>
            <person name="Grigoriev I.V."/>
            <person name="Debuchy R."/>
            <person name="Gladieux P."/>
            <person name="Hiltunen Thoren M."/>
            <person name="Johannesson H."/>
        </authorList>
    </citation>
    <scope>NUCLEOTIDE SEQUENCE</scope>
    <source>
        <strain evidence="8">CBS 232.78</strain>
    </source>
</reference>
<dbReference type="GO" id="GO:0031005">
    <property type="term" value="F:filamin binding"/>
    <property type="evidence" value="ECO:0007669"/>
    <property type="project" value="TreeGrafter"/>
</dbReference>
<dbReference type="InterPro" id="IPR001781">
    <property type="entry name" value="Znf_LIM"/>
</dbReference>
<feature type="compositionally biased region" description="Low complexity" evidence="6">
    <location>
        <begin position="345"/>
        <end position="357"/>
    </location>
</feature>
<gene>
    <name evidence="8" type="ORF">B0H63DRAFT_236424</name>
</gene>
<evidence type="ECO:0000256" key="1">
    <source>
        <dbReference type="ARBA" id="ARBA00022723"/>
    </source>
</evidence>
<comment type="caution">
    <text evidence="8">The sequence shown here is derived from an EMBL/GenBank/DDBJ whole genome shotgun (WGS) entry which is preliminary data.</text>
</comment>
<dbReference type="PANTHER" id="PTHR24207">
    <property type="entry name" value="ZYX102 PROTEIN"/>
    <property type="match status" value="1"/>
</dbReference>
<proteinExistence type="predicted"/>
<feature type="compositionally biased region" description="Polar residues" evidence="6">
    <location>
        <begin position="387"/>
        <end position="401"/>
    </location>
</feature>
<feature type="compositionally biased region" description="Polar residues" evidence="6">
    <location>
        <begin position="196"/>
        <end position="211"/>
    </location>
</feature>
<evidence type="ECO:0000256" key="5">
    <source>
        <dbReference type="PROSITE-ProRule" id="PRU00125"/>
    </source>
</evidence>
<feature type="domain" description="LIM zinc-binding" evidence="7">
    <location>
        <begin position="602"/>
        <end position="660"/>
    </location>
</feature>
<dbReference type="GO" id="GO:0030695">
    <property type="term" value="F:GTPase regulator activity"/>
    <property type="evidence" value="ECO:0007669"/>
    <property type="project" value="UniProtKB-ARBA"/>
</dbReference>
<dbReference type="EMBL" id="JAULSW010000006">
    <property type="protein sequence ID" value="KAK3378098.1"/>
    <property type="molecule type" value="Genomic_DNA"/>
</dbReference>
<dbReference type="GO" id="GO:0001725">
    <property type="term" value="C:stress fiber"/>
    <property type="evidence" value="ECO:0007669"/>
    <property type="project" value="TreeGrafter"/>
</dbReference>
<feature type="domain" description="LIM zinc-binding" evidence="7">
    <location>
        <begin position="538"/>
        <end position="601"/>
    </location>
</feature>
<dbReference type="CDD" id="cd08368">
    <property type="entry name" value="LIM"/>
    <property type="match status" value="1"/>
</dbReference>
<keyword evidence="3 5" id="KW-0862">Zinc</keyword>
<evidence type="ECO:0000313" key="8">
    <source>
        <dbReference type="EMBL" id="KAK3378098.1"/>
    </source>
</evidence>
<keyword evidence="9" id="KW-1185">Reference proteome</keyword>
<dbReference type="Gene3D" id="2.10.110.10">
    <property type="entry name" value="Cysteine Rich Protein"/>
    <property type="match status" value="2"/>
</dbReference>
<keyword evidence="4 5" id="KW-0440">LIM domain</keyword>
<dbReference type="GO" id="GO:0098609">
    <property type="term" value="P:cell-cell adhesion"/>
    <property type="evidence" value="ECO:0007669"/>
    <property type="project" value="TreeGrafter"/>
</dbReference>
<feature type="compositionally biased region" description="Pro residues" evidence="6">
    <location>
        <begin position="667"/>
        <end position="682"/>
    </location>
</feature>
<feature type="region of interest" description="Disordered" evidence="6">
    <location>
        <begin position="495"/>
        <end position="537"/>
    </location>
</feature>
<protein>
    <recommendedName>
        <fullName evidence="7">LIM zinc-binding domain-containing protein</fullName>
    </recommendedName>
</protein>
<dbReference type="PROSITE" id="PS50023">
    <property type="entry name" value="LIM_DOMAIN_2"/>
    <property type="match status" value="2"/>
</dbReference>
<dbReference type="AlphaFoldDB" id="A0AAE0KJT6"/>
<accession>A0AAE0KJT6</accession>
<name>A0AAE0KJT6_9PEZI</name>
<evidence type="ECO:0000313" key="9">
    <source>
        <dbReference type="Proteomes" id="UP001285441"/>
    </source>
</evidence>
<dbReference type="SUPFAM" id="SSF57716">
    <property type="entry name" value="Glucocorticoid receptor-like (DNA-binding domain)"/>
    <property type="match status" value="1"/>
</dbReference>
<dbReference type="PROSITE" id="PS00478">
    <property type="entry name" value="LIM_DOMAIN_1"/>
    <property type="match status" value="1"/>
</dbReference>
<feature type="compositionally biased region" description="Gly residues" evidence="6">
    <location>
        <begin position="135"/>
        <end position="144"/>
    </location>
</feature>
<evidence type="ECO:0000259" key="7">
    <source>
        <dbReference type="PROSITE" id="PS50023"/>
    </source>
</evidence>
<evidence type="ECO:0000256" key="2">
    <source>
        <dbReference type="ARBA" id="ARBA00022737"/>
    </source>
</evidence>
<keyword evidence="2" id="KW-0677">Repeat</keyword>
<dbReference type="SMART" id="SM00132">
    <property type="entry name" value="LIM"/>
    <property type="match status" value="2"/>
</dbReference>
<evidence type="ECO:0000256" key="4">
    <source>
        <dbReference type="ARBA" id="ARBA00023038"/>
    </source>
</evidence>
<dbReference type="PANTHER" id="PTHR24207:SF1">
    <property type="entry name" value="FILAMIN-BINDING LIM PROTEIN 1"/>
    <property type="match status" value="1"/>
</dbReference>